<evidence type="ECO:0000259" key="5">
    <source>
        <dbReference type="Pfam" id="PF24883"/>
    </source>
</evidence>
<keyword evidence="7" id="KW-1185">Reference proteome</keyword>
<feature type="repeat" description="ANK" evidence="2">
    <location>
        <begin position="592"/>
        <end position="624"/>
    </location>
</feature>
<name>A0A2B7WQC6_9EURO</name>
<dbReference type="InterPro" id="IPR036770">
    <property type="entry name" value="Ankyrin_rpt-contain_sf"/>
</dbReference>
<dbReference type="PROSITE" id="PS50297">
    <property type="entry name" value="ANK_REP_REGION"/>
    <property type="match status" value="3"/>
</dbReference>
<dbReference type="OrthoDB" id="5416940at2759"/>
<feature type="domain" description="Nephrocystin 3-like N-terminal" evidence="5">
    <location>
        <begin position="100"/>
        <end position="255"/>
    </location>
</feature>
<dbReference type="Gene3D" id="1.25.40.20">
    <property type="entry name" value="Ankyrin repeat-containing domain"/>
    <property type="match status" value="1"/>
</dbReference>
<feature type="repeat" description="ANK" evidence="2">
    <location>
        <begin position="526"/>
        <end position="558"/>
    </location>
</feature>
<comment type="caution">
    <text evidence="6">The sequence shown here is derived from an EMBL/GenBank/DDBJ whole genome shotgun (WGS) entry which is preliminary data.</text>
</comment>
<evidence type="ECO:0000259" key="4">
    <source>
        <dbReference type="Pfam" id="PF23239"/>
    </source>
</evidence>
<dbReference type="Pfam" id="PF24883">
    <property type="entry name" value="NPHP3_N"/>
    <property type="match status" value="1"/>
</dbReference>
<dbReference type="InterPro" id="IPR027417">
    <property type="entry name" value="P-loop_NTPase"/>
</dbReference>
<dbReference type="PRINTS" id="PR01415">
    <property type="entry name" value="ANKYRIN"/>
</dbReference>
<sequence>MASPNSPKKKPNQAPNEALDSTAMPEETVPVPCFTEKSGDMRAVGDPAIAQGVDDTASAAGTQVLSDKEEEVLQLFRFGADSEDKNHEFYKGRVEDKAEGTCQWFLNHELFRQWLDQDAGPLLIAGDAGCGKSVLTKYLIDYELPRSATVCHFFFQDQDRNTARQALCQPSLIQLALPAFYKKGSDLINTADSLLNILWKTATDPEAGSVILALDGLDRCAKVKPTSHDFISMLSLLCQVCSPGYSKAKVLITSRPSELYEHVNPAFQVLVDRYSCIRMPGGELDTTSDEMNLIVRHRASRSTEERQLPGNMRNCLEQQLMGGPHRSYLWLHLVLDYLKTQGLKRDINCIESLKLLPRNVEEAYEMNLNKTKDSRMAGKAFCILSAAIDLDEEATFASLLRSWCGPLISIYHGKVYLFHQSVRQFLLTYSSTREGTLPASAHTVLAEACVTYLSLFNSNRNNEQGKVCLGFLAYSSQNWGTHFREAQISDGAAILPPALSIYDPASESFSAWFRFFQRNPDVKGHDNFTELLISAYYGHAVIAKLLLERGAEVDTSDSLGWTPLSWAARNGHEAVVKLLLASGADVNRKEAHGVTPLSHATRNGHEGTVKLLLDGGADIALTDEDSRSPLWWAAEKIFTSVLQLMIDHGDFMPVAKGVEHSKAVLQCCGFIPYNFSQRGGFEIYSPTYIRICTEAWGWIHIRKNGRRSVCRRD</sequence>
<dbReference type="Pfam" id="PF12796">
    <property type="entry name" value="Ank_2"/>
    <property type="match status" value="2"/>
</dbReference>
<feature type="repeat" description="ANK" evidence="2">
    <location>
        <begin position="559"/>
        <end position="591"/>
    </location>
</feature>
<dbReference type="PROSITE" id="PS50088">
    <property type="entry name" value="ANK_REPEAT"/>
    <property type="match status" value="3"/>
</dbReference>
<dbReference type="SMART" id="SM00248">
    <property type="entry name" value="ANK"/>
    <property type="match status" value="4"/>
</dbReference>
<proteinExistence type="predicted"/>
<gene>
    <name evidence="6" type="ORF">AJ79_08776</name>
</gene>
<evidence type="ECO:0000256" key="2">
    <source>
        <dbReference type="PROSITE-ProRule" id="PRU00023"/>
    </source>
</evidence>
<dbReference type="STRING" id="1447875.A0A2B7WQC6"/>
<reference evidence="6 7" key="1">
    <citation type="submission" date="2017-10" db="EMBL/GenBank/DDBJ databases">
        <title>Comparative genomics in systemic dimorphic fungi from Ajellomycetaceae.</title>
        <authorList>
            <person name="Munoz J.F."/>
            <person name="Mcewen J.G."/>
            <person name="Clay O.K."/>
            <person name="Cuomo C.A."/>
        </authorList>
    </citation>
    <scope>NUCLEOTIDE SEQUENCE [LARGE SCALE GENOMIC DNA]</scope>
    <source>
        <strain evidence="6 7">UAMH5409</strain>
    </source>
</reference>
<dbReference type="EMBL" id="PDNB01000219">
    <property type="protein sequence ID" value="PGG98691.1"/>
    <property type="molecule type" value="Genomic_DNA"/>
</dbReference>
<feature type="domain" description="DUF7069" evidence="4">
    <location>
        <begin position="288"/>
        <end position="345"/>
    </location>
</feature>
<evidence type="ECO:0000313" key="6">
    <source>
        <dbReference type="EMBL" id="PGG98691.1"/>
    </source>
</evidence>
<dbReference type="PANTHER" id="PTHR10039">
    <property type="entry name" value="AMELOGENIN"/>
    <property type="match status" value="1"/>
</dbReference>
<dbReference type="Gene3D" id="3.40.50.300">
    <property type="entry name" value="P-loop containing nucleotide triphosphate hydrolases"/>
    <property type="match status" value="1"/>
</dbReference>
<dbReference type="Pfam" id="PF23239">
    <property type="entry name" value="DUF7069"/>
    <property type="match status" value="1"/>
</dbReference>
<keyword evidence="1" id="KW-0677">Repeat</keyword>
<keyword evidence="2" id="KW-0040">ANK repeat</keyword>
<evidence type="ECO:0000256" key="1">
    <source>
        <dbReference type="ARBA" id="ARBA00022737"/>
    </source>
</evidence>
<dbReference type="AlphaFoldDB" id="A0A2B7WQC6"/>
<dbReference type="Proteomes" id="UP000223968">
    <property type="component" value="Unassembled WGS sequence"/>
</dbReference>
<protein>
    <submittedName>
        <fullName evidence="6">Uncharacterized protein</fullName>
    </submittedName>
</protein>
<dbReference type="SUPFAM" id="SSF52540">
    <property type="entry name" value="P-loop containing nucleoside triphosphate hydrolases"/>
    <property type="match status" value="1"/>
</dbReference>
<evidence type="ECO:0000313" key="7">
    <source>
        <dbReference type="Proteomes" id="UP000223968"/>
    </source>
</evidence>
<organism evidence="6 7">
    <name type="scientific">Helicocarpus griseus UAMH5409</name>
    <dbReference type="NCBI Taxonomy" id="1447875"/>
    <lineage>
        <taxon>Eukaryota</taxon>
        <taxon>Fungi</taxon>
        <taxon>Dikarya</taxon>
        <taxon>Ascomycota</taxon>
        <taxon>Pezizomycotina</taxon>
        <taxon>Eurotiomycetes</taxon>
        <taxon>Eurotiomycetidae</taxon>
        <taxon>Onygenales</taxon>
        <taxon>Ajellomycetaceae</taxon>
        <taxon>Helicocarpus</taxon>
    </lineage>
</organism>
<dbReference type="InterPro" id="IPR002110">
    <property type="entry name" value="Ankyrin_rpt"/>
</dbReference>
<dbReference type="InterPro" id="IPR055497">
    <property type="entry name" value="DUF7069"/>
</dbReference>
<feature type="region of interest" description="Disordered" evidence="3">
    <location>
        <begin position="1"/>
        <end position="37"/>
    </location>
</feature>
<accession>A0A2B7WQC6</accession>
<evidence type="ECO:0000256" key="3">
    <source>
        <dbReference type="SAM" id="MobiDB-lite"/>
    </source>
</evidence>
<dbReference type="InterPro" id="IPR056884">
    <property type="entry name" value="NPHP3-like_N"/>
</dbReference>
<dbReference type="SUPFAM" id="SSF48403">
    <property type="entry name" value="Ankyrin repeat"/>
    <property type="match status" value="1"/>
</dbReference>